<protein>
    <submittedName>
        <fullName evidence="1">Uncharacterized protein</fullName>
    </submittedName>
</protein>
<reference evidence="1" key="2">
    <citation type="journal article" date="2022" name="New Phytol.">
        <title>Evolutionary transition to the ectomycorrhizal habit in the genomes of a hyperdiverse lineage of mushroom-forming fungi.</title>
        <authorList>
            <person name="Looney B."/>
            <person name="Miyauchi S."/>
            <person name="Morin E."/>
            <person name="Drula E."/>
            <person name="Courty P.E."/>
            <person name="Kohler A."/>
            <person name="Kuo A."/>
            <person name="LaButti K."/>
            <person name="Pangilinan J."/>
            <person name="Lipzen A."/>
            <person name="Riley R."/>
            <person name="Andreopoulos W."/>
            <person name="He G."/>
            <person name="Johnson J."/>
            <person name="Nolan M."/>
            <person name="Tritt A."/>
            <person name="Barry K.W."/>
            <person name="Grigoriev I.V."/>
            <person name="Nagy L.G."/>
            <person name="Hibbett D."/>
            <person name="Henrissat B."/>
            <person name="Matheny P.B."/>
            <person name="Labbe J."/>
            <person name="Martin F.M."/>
        </authorList>
    </citation>
    <scope>NUCLEOTIDE SEQUENCE</scope>
    <source>
        <strain evidence="1">HHB10654</strain>
    </source>
</reference>
<evidence type="ECO:0000313" key="1">
    <source>
        <dbReference type="EMBL" id="KAI0062332.1"/>
    </source>
</evidence>
<name>A0ACB8T1J1_9AGAM</name>
<dbReference type="EMBL" id="MU277208">
    <property type="protein sequence ID" value="KAI0062332.1"/>
    <property type="molecule type" value="Genomic_DNA"/>
</dbReference>
<proteinExistence type="predicted"/>
<dbReference type="Proteomes" id="UP000814140">
    <property type="component" value="Unassembled WGS sequence"/>
</dbReference>
<evidence type="ECO:0000313" key="2">
    <source>
        <dbReference type="Proteomes" id="UP000814140"/>
    </source>
</evidence>
<reference evidence="1" key="1">
    <citation type="submission" date="2021-03" db="EMBL/GenBank/DDBJ databases">
        <authorList>
            <consortium name="DOE Joint Genome Institute"/>
            <person name="Ahrendt S."/>
            <person name="Looney B.P."/>
            <person name="Miyauchi S."/>
            <person name="Morin E."/>
            <person name="Drula E."/>
            <person name="Courty P.E."/>
            <person name="Chicoki N."/>
            <person name="Fauchery L."/>
            <person name="Kohler A."/>
            <person name="Kuo A."/>
            <person name="Labutti K."/>
            <person name="Pangilinan J."/>
            <person name="Lipzen A."/>
            <person name="Riley R."/>
            <person name="Andreopoulos W."/>
            <person name="He G."/>
            <person name="Johnson J."/>
            <person name="Barry K.W."/>
            <person name="Grigoriev I.V."/>
            <person name="Nagy L."/>
            <person name="Hibbett D."/>
            <person name="Henrissat B."/>
            <person name="Matheny P.B."/>
            <person name="Labbe J."/>
            <person name="Martin F."/>
        </authorList>
    </citation>
    <scope>NUCLEOTIDE SEQUENCE</scope>
    <source>
        <strain evidence="1">HHB10654</strain>
    </source>
</reference>
<keyword evidence="2" id="KW-1185">Reference proteome</keyword>
<sequence>MWGTRPLSDTNPELVVLEAPNLCREYRVENWHLSRDGSGKVIQGSNFLAWTDAVFVALASLVWSWAKSHAAYFVCIVILFALLIYLKCTQVLWESVLVIPPHGIQLETHRGFPSYPLFASRSFIPLTELQDFVINEGLRGWDVRYYLAALYKPSAGVLRVKVAYENILPHSPVLKEIYRGVHEYLQTSIDETKELHRYVKA</sequence>
<organism evidence="1 2">
    <name type="scientific">Artomyces pyxidatus</name>
    <dbReference type="NCBI Taxonomy" id="48021"/>
    <lineage>
        <taxon>Eukaryota</taxon>
        <taxon>Fungi</taxon>
        <taxon>Dikarya</taxon>
        <taxon>Basidiomycota</taxon>
        <taxon>Agaricomycotina</taxon>
        <taxon>Agaricomycetes</taxon>
        <taxon>Russulales</taxon>
        <taxon>Auriscalpiaceae</taxon>
        <taxon>Artomyces</taxon>
    </lineage>
</organism>
<comment type="caution">
    <text evidence="1">The sequence shown here is derived from an EMBL/GenBank/DDBJ whole genome shotgun (WGS) entry which is preliminary data.</text>
</comment>
<gene>
    <name evidence="1" type="ORF">BV25DRAFT_1885654</name>
</gene>
<accession>A0ACB8T1J1</accession>